<keyword evidence="2 5" id="KW-0812">Transmembrane</keyword>
<evidence type="ECO:0000256" key="5">
    <source>
        <dbReference type="SAM" id="Phobius"/>
    </source>
</evidence>
<dbReference type="Proteomes" id="UP001642484">
    <property type="component" value="Unassembled WGS sequence"/>
</dbReference>
<feature type="transmembrane region" description="Helical" evidence="5">
    <location>
        <begin position="42"/>
        <end position="62"/>
    </location>
</feature>
<protein>
    <recommendedName>
        <fullName evidence="6">ABC transmembrane type-1 domain-containing protein</fullName>
    </recommendedName>
</protein>
<proteinExistence type="predicted"/>
<feature type="transmembrane region" description="Helical" evidence="5">
    <location>
        <begin position="83"/>
        <end position="101"/>
    </location>
</feature>
<evidence type="ECO:0000313" key="8">
    <source>
        <dbReference type="Proteomes" id="UP001642484"/>
    </source>
</evidence>
<keyword evidence="4 5" id="KW-0472">Membrane</keyword>
<evidence type="ECO:0000256" key="1">
    <source>
        <dbReference type="ARBA" id="ARBA00004141"/>
    </source>
</evidence>
<reference evidence="7 8" key="1">
    <citation type="submission" date="2024-02" db="EMBL/GenBank/DDBJ databases">
        <authorList>
            <person name="Chen Y."/>
            <person name="Shah S."/>
            <person name="Dougan E. K."/>
            <person name="Thang M."/>
            <person name="Chan C."/>
        </authorList>
    </citation>
    <scope>NUCLEOTIDE SEQUENCE [LARGE SCALE GENOMIC DNA]</scope>
</reference>
<name>A0ABP0I0G1_9DINO</name>
<comment type="caution">
    <text evidence="7">The sequence shown here is derived from an EMBL/GenBank/DDBJ whole genome shotgun (WGS) entry which is preliminary data.</text>
</comment>
<evidence type="ECO:0000313" key="7">
    <source>
        <dbReference type="EMBL" id="CAK8996059.1"/>
    </source>
</evidence>
<evidence type="ECO:0000256" key="4">
    <source>
        <dbReference type="ARBA" id="ARBA00023136"/>
    </source>
</evidence>
<dbReference type="Gene3D" id="1.20.1560.10">
    <property type="entry name" value="ABC transporter type 1, transmembrane domain"/>
    <property type="match status" value="1"/>
</dbReference>
<dbReference type="PANTHER" id="PTHR43394">
    <property type="entry name" value="ATP-DEPENDENT PERMEASE MDL1, MITOCHONDRIAL"/>
    <property type="match status" value="1"/>
</dbReference>
<gene>
    <name evidence="7" type="ORF">CCMP2556_LOCUS4302</name>
</gene>
<dbReference type="SUPFAM" id="SSF90123">
    <property type="entry name" value="ABC transporter transmembrane region"/>
    <property type="match status" value="1"/>
</dbReference>
<keyword evidence="8" id="KW-1185">Reference proteome</keyword>
<keyword evidence="3 5" id="KW-1133">Transmembrane helix</keyword>
<dbReference type="InterPro" id="IPR011527">
    <property type="entry name" value="ABC1_TM_dom"/>
</dbReference>
<dbReference type="PROSITE" id="PS50929">
    <property type="entry name" value="ABC_TM1F"/>
    <property type="match status" value="1"/>
</dbReference>
<accession>A0ABP0I0G1</accession>
<evidence type="ECO:0000256" key="2">
    <source>
        <dbReference type="ARBA" id="ARBA00022692"/>
    </source>
</evidence>
<dbReference type="Pfam" id="PF00664">
    <property type="entry name" value="ABC_membrane"/>
    <property type="match status" value="1"/>
</dbReference>
<evidence type="ECO:0000259" key="6">
    <source>
        <dbReference type="PROSITE" id="PS50929"/>
    </source>
</evidence>
<feature type="transmembrane region" description="Helical" evidence="5">
    <location>
        <begin position="201"/>
        <end position="223"/>
    </location>
</feature>
<dbReference type="PANTHER" id="PTHR43394:SF19">
    <property type="entry name" value="ABC TRANSPORTER B FAMILY"/>
    <property type="match status" value="1"/>
</dbReference>
<sequence length="299" mass="32984">MAAWTWMRTFCTYLWPLLDVIFALVGLFLLPSEPTTAFGWSLHGPVAFAIVRAVWLVLLILIRCQHGPRSSSMSFIDKLLHGAFPYVAYVPLAIVCLARLVSDPPQVSSGLGFWAFVGLGSVCSTGEHYMTLPAIEDFTGMRCSLRGGHQQPLDVELLSADARAGASESSLEHSEERGERGQKKKDSVWKLLSLVAKEWPLLIQAFIFLMVAAIADVLIPHYISQTISQIIRAEEQGTLAQRPYKGPVIRLLIAAGASSVFSSCRGATFIVIGGRLAERLRCTLFATLMKQEIGFFMFF</sequence>
<dbReference type="InterPro" id="IPR039421">
    <property type="entry name" value="Type_1_exporter"/>
</dbReference>
<comment type="subcellular location">
    <subcellularLocation>
        <location evidence="1">Membrane</location>
        <topology evidence="1">Multi-pass membrane protein</topology>
    </subcellularLocation>
</comment>
<feature type="domain" description="ABC transmembrane type-1" evidence="6">
    <location>
        <begin position="203"/>
        <end position="299"/>
    </location>
</feature>
<evidence type="ECO:0000256" key="3">
    <source>
        <dbReference type="ARBA" id="ARBA00022989"/>
    </source>
</evidence>
<dbReference type="InterPro" id="IPR036640">
    <property type="entry name" value="ABC1_TM_sf"/>
</dbReference>
<organism evidence="7 8">
    <name type="scientific">Durusdinium trenchii</name>
    <dbReference type="NCBI Taxonomy" id="1381693"/>
    <lineage>
        <taxon>Eukaryota</taxon>
        <taxon>Sar</taxon>
        <taxon>Alveolata</taxon>
        <taxon>Dinophyceae</taxon>
        <taxon>Suessiales</taxon>
        <taxon>Symbiodiniaceae</taxon>
        <taxon>Durusdinium</taxon>
    </lineage>
</organism>
<dbReference type="EMBL" id="CAXAMN010001758">
    <property type="protein sequence ID" value="CAK8996059.1"/>
    <property type="molecule type" value="Genomic_DNA"/>
</dbReference>
<feature type="transmembrane region" description="Helical" evidence="5">
    <location>
        <begin position="12"/>
        <end position="30"/>
    </location>
</feature>